<dbReference type="PROSITE" id="PS00108">
    <property type="entry name" value="PROTEIN_KINASE_ST"/>
    <property type="match status" value="1"/>
</dbReference>
<dbReference type="PANTHER" id="PTHR46008">
    <property type="entry name" value="LEAF RUST 10 DISEASE-RESISTANCE LOCUS RECEPTOR-LIKE PROTEIN KINASE-LIKE 1.4"/>
    <property type="match status" value="1"/>
</dbReference>
<keyword evidence="5" id="KW-0732">Signal</keyword>
<evidence type="ECO:0000256" key="4">
    <source>
        <dbReference type="ARBA" id="ARBA00022692"/>
    </source>
</evidence>
<evidence type="ECO:0000256" key="8">
    <source>
        <dbReference type="ARBA" id="ARBA00022840"/>
    </source>
</evidence>
<evidence type="ECO:0000256" key="3">
    <source>
        <dbReference type="ARBA" id="ARBA00022679"/>
    </source>
</evidence>
<sequence>MLFSAMRTQKQGHHPLLLLIPSSLTISLSVVLLHPLLLNVAFPLSTCNGPAVETPTCPASTNHSSICSSGKVNVSFPFLTSDECHDIQSSFIISNCNLSNEYPNWPSFTDNATKASPGLPTTAVVNIYSPLPTGNLSYPSGLPFDPRYGYIALTWNTSLLGQNTCGTLASYEEISQDIPQSINLQNFAHSAFNFHSATIILLFKCNATKEKSTSNLQMSSNACMAYEKECSQTKGEGYNCYQYMIPNPAISKELNLPQVMNASGCKQTMFFVALDTSLVLLTWKPGILLLNWNSTGTNWLASTFQDCVKCSSRNGSCGYNRLGNFACSCATNYSSENTKPASPSPHIAALPAGSPTSLASPQDISNQKSKKTLTIVILVGGLSAMALFMSLALLAMFCFFKKKKASTDQAFFSSELTKSWIKRPSFLSRKQDATLAREISFKELVCATETFADKNILGDGGYGAVYRGVLADGLQVAVKRLHHDNYRRIEHFYNEIKVLSNLNHPNLVMLFGFCACEDKRELLLVFEYASQGTVSDHLHGGRKPPMSWSLRLRIACETADALCYLHNAVVPPIYHRDVKTANILLDDAFHAKLADFGLSKLVPIQATHISTSPQGTPGYLDPEYHECYQLTDKSDVYSLGVVLMELVSGKLAVDMSRERGEINLSTLAVMKIQCGLLEELVDPQLDMKKDPSVERAINRVVELAFACLQGYRDDRPSMGCVAEMLAHIRREHEGGAIATQKKSPSSPPSVFFSSCDSSCASSTVSSS</sequence>
<keyword evidence="8 12" id="KW-0067">ATP-binding</keyword>
<name>A0A9D4V0H6_ADICA</name>
<dbReference type="Gene3D" id="3.30.200.20">
    <property type="entry name" value="Phosphorylase Kinase, domain 1"/>
    <property type="match status" value="1"/>
</dbReference>
<evidence type="ECO:0000256" key="1">
    <source>
        <dbReference type="ARBA" id="ARBA00004167"/>
    </source>
</evidence>
<evidence type="ECO:0000256" key="6">
    <source>
        <dbReference type="ARBA" id="ARBA00022741"/>
    </source>
</evidence>
<dbReference type="EMBL" id="JABFUD020000008">
    <property type="protein sequence ID" value="KAI5077028.1"/>
    <property type="molecule type" value="Genomic_DNA"/>
</dbReference>
<evidence type="ECO:0000256" key="12">
    <source>
        <dbReference type="PROSITE-ProRule" id="PRU10141"/>
    </source>
</evidence>
<dbReference type="OrthoDB" id="4062651at2759"/>
<dbReference type="InterPro" id="IPR000719">
    <property type="entry name" value="Prot_kinase_dom"/>
</dbReference>
<dbReference type="PROSITE" id="PS00107">
    <property type="entry name" value="PROTEIN_KINASE_ATP"/>
    <property type="match status" value="1"/>
</dbReference>
<dbReference type="Proteomes" id="UP000886520">
    <property type="component" value="Chromosome 8"/>
</dbReference>
<keyword evidence="6 12" id="KW-0547">Nucleotide-binding</keyword>
<feature type="transmembrane region" description="Helical" evidence="14">
    <location>
        <begin position="375"/>
        <end position="400"/>
    </location>
</feature>
<evidence type="ECO:0000256" key="13">
    <source>
        <dbReference type="SAM" id="MobiDB-lite"/>
    </source>
</evidence>
<dbReference type="InterPro" id="IPR011009">
    <property type="entry name" value="Kinase-like_dom_sf"/>
</dbReference>
<feature type="domain" description="Protein kinase" evidence="15">
    <location>
        <begin position="451"/>
        <end position="730"/>
    </location>
</feature>
<feature type="region of interest" description="Disordered" evidence="13">
    <location>
        <begin position="736"/>
        <end position="767"/>
    </location>
</feature>
<keyword evidence="3" id="KW-0808">Transferase</keyword>
<organism evidence="16 17">
    <name type="scientific">Adiantum capillus-veneris</name>
    <name type="common">Maidenhair fern</name>
    <dbReference type="NCBI Taxonomy" id="13818"/>
    <lineage>
        <taxon>Eukaryota</taxon>
        <taxon>Viridiplantae</taxon>
        <taxon>Streptophyta</taxon>
        <taxon>Embryophyta</taxon>
        <taxon>Tracheophyta</taxon>
        <taxon>Polypodiopsida</taxon>
        <taxon>Polypodiidae</taxon>
        <taxon>Polypodiales</taxon>
        <taxon>Pteridineae</taxon>
        <taxon>Pteridaceae</taxon>
        <taxon>Vittarioideae</taxon>
        <taxon>Adiantum</taxon>
    </lineage>
</organism>
<keyword evidence="10 14" id="KW-0472">Membrane</keyword>
<dbReference type="FunFam" id="1.10.510.10:FF:000161">
    <property type="entry name" value="Wall-associated receptor kinase-like 20"/>
    <property type="match status" value="1"/>
</dbReference>
<evidence type="ECO:0000313" key="17">
    <source>
        <dbReference type="Proteomes" id="UP000886520"/>
    </source>
</evidence>
<dbReference type="Gene3D" id="1.10.510.10">
    <property type="entry name" value="Transferase(Phosphotransferase) domain 1"/>
    <property type="match status" value="1"/>
</dbReference>
<dbReference type="InterPro" id="IPR017441">
    <property type="entry name" value="Protein_kinase_ATP_BS"/>
</dbReference>
<dbReference type="PROSITE" id="PS50011">
    <property type="entry name" value="PROTEIN_KINASE_DOM"/>
    <property type="match status" value="1"/>
</dbReference>
<evidence type="ECO:0000256" key="5">
    <source>
        <dbReference type="ARBA" id="ARBA00022729"/>
    </source>
</evidence>
<keyword evidence="2" id="KW-0723">Serine/threonine-protein kinase</keyword>
<dbReference type="SMART" id="SM00220">
    <property type="entry name" value="S_TKc"/>
    <property type="match status" value="1"/>
</dbReference>
<accession>A0A9D4V0H6</accession>
<keyword evidence="7" id="KW-0418">Kinase</keyword>
<comment type="caution">
    <text evidence="16">The sequence shown here is derived from an EMBL/GenBank/DDBJ whole genome shotgun (WGS) entry which is preliminary data.</text>
</comment>
<gene>
    <name evidence="16" type="ORF">GOP47_0009093</name>
</gene>
<evidence type="ECO:0000256" key="2">
    <source>
        <dbReference type="ARBA" id="ARBA00022527"/>
    </source>
</evidence>
<dbReference type="PANTHER" id="PTHR46008:SF2">
    <property type="entry name" value="LEAF RUST 10 DISEASE-RESISTANCE LOCUS RECEPTOR-LIKE PROTEIN KINASE-LIKE 1.4"/>
    <property type="match status" value="1"/>
</dbReference>
<evidence type="ECO:0000256" key="10">
    <source>
        <dbReference type="ARBA" id="ARBA00023136"/>
    </source>
</evidence>
<reference evidence="16" key="1">
    <citation type="submission" date="2021-01" db="EMBL/GenBank/DDBJ databases">
        <title>Adiantum capillus-veneris genome.</title>
        <authorList>
            <person name="Fang Y."/>
            <person name="Liao Q."/>
        </authorList>
    </citation>
    <scope>NUCLEOTIDE SEQUENCE</scope>
    <source>
        <strain evidence="16">H3</strain>
        <tissue evidence="16">Leaf</tissue>
    </source>
</reference>
<proteinExistence type="predicted"/>
<dbReference type="InterPro" id="IPR008271">
    <property type="entry name" value="Ser/Thr_kinase_AS"/>
</dbReference>
<feature type="compositionally biased region" description="Low complexity" evidence="13">
    <location>
        <begin position="748"/>
        <end position="767"/>
    </location>
</feature>
<evidence type="ECO:0000256" key="14">
    <source>
        <dbReference type="SAM" id="Phobius"/>
    </source>
</evidence>
<feature type="binding site" evidence="12">
    <location>
        <position position="479"/>
    </location>
    <ligand>
        <name>ATP</name>
        <dbReference type="ChEBI" id="CHEBI:30616"/>
    </ligand>
</feature>
<keyword evidence="11" id="KW-0325">Glycoprotein</keyword>
<comment type="subcellular location">
    <subcellularLocation>
        <location evidence="1">Membrane</location>
        <topology evidence="1">Single-pass membrane protein</topology>
    </subcellularLocation>
</comment>
<dbReference type="GO" id="GO:0005524">
    <property type="term" value="F:ATP binding"/>
    <property type="evidence" value="ECO:0007669"/>
    <property type="project" value="UniProtKB-UniRule"/>
</dbReference>
<evidence type="ECO:0000256" key="11">
    <source>
        <dbReference type="ARBA" id="ARBA00023180"/>
    </source>
</evidence>
<dbReference type="GO" id="GO:0004674">
    <property type="term" value="F:protein serine/threonine kinase activity"/>
    <property type="evidence" value="ECO:0007669"/>
    <property type="project" value="UniProtKB-KW"/>
</dbReference>
<keyword evidence="4 14" id="KW-0812">Transmembrane</keyword>
<evidence type="ECO:0000259" key="15">
    <source>
        <dbReference type="PROSITE" id="PS50011"/>
    </source>
</evidence>
<evidence type="ECO:0000313" key="16">
    <source>
        <dbReference type="EMBL" id="KAI5077028.1"/>
    </source>
</evidence>
<keyword evidence="17" id="KW-1185">Reference proteome</keyword>
<protein>
    <recommendedName>
        <fullName evidence="15">Protein kinase domain-containing protein</fullName>
    </recommendedName>
</protein>
<dbReference type="AlphaFoldDB" id="A0A9D4V0H6"/>
<dbReference type="SUPFAM" id="SSF56112">
    <property type="entry name" value="Protein kinase-like (PK-like)"/>
    <property type="match status" value="1"/>
</dbReference>
<evidence type="ECO:0000256" key="7">
    <source>
        <dbReference type="ARBA" id="ARBA00022777"/>
    </source>
</evidence>
<evidence type="ECO:0000256" key="9">
    <source>
        <dbReference type="ARBA" id="ARBA00022989"/>
    </source>
</evidence>
<dbReference type="GO" id="GO:0016020">
    <property type="term" value="C:membrane"/>
    <property type="evidence" value="ECO:0007669"/>
    <property type="project" value="UniProtKB-SubCell"/>
</dbReference>
<keyword evidence="9 14" id="KW-1133">Transmembrane helix</keyword>
<dbReference type="Pfam" id="PF00069">
    <property type="entry name" value="Pkinase"/>
    <property type="match status" value="1"/>
</dbReference>
<dbReference type="FunFam" id="3.30.200.20:FF:000039">
    <property type="entry name" value="receptor-like protein kinase FERONIA"/>
    <property type="match status" value="1"/>
</dbReference>